<dbReference type="EMBL" id="HACG01003537">
    <property type="protein sequence ID" value="CEK50402.1"/>
    <property type="molecule type" value="Transcribed_RNA"/>
</dbReference>
<dbReference type="SUPFAM" id="SSF143791">
    <property type="entry name" value="DUSP-like"/>
    <property type="match status" value="1"/>
</dbReference>
<evidence type="ECO:0000313" key="2">
    <source>
        <dbReference type="EMBL" id="CEK50402.1"/>
    </source>
</evidence>
<feature type="non-terminal residue" evidence="2">
    <location>
        <position position="69"/>
    </location>
</feature>
<protein>
    <recommendedName>
        <fullName evidence="3">DUSP domain-containing protein</fullName>
    </recommendedName>
</protein>
<keyword evidence="1" id="KW-0175">Coiled coil</keyword>
<feature type="non-terminal residue" evidence="2">
    <location>
        <position position="1"/>
    </location>
</feature>
<organism evidence="2">
    <name type="scientific">Arion vulgaris</name>
    <dbReference type="NCBI Taxonomy" id="1028688"/>
    <lineage>
        <taxon>Eukaryota</taxon>
        <taxon>Metazoa</taxon>
        <taxon>Spiralia</taxon>
        <taxon>Lophotrochozoa</taxon>
        <taxon>Mollusca</taxon>
        <taxon>Gastropoda</taxon>
        <taxon>Heterobranchia</taxon>
        <taxon>Euthyneura</taxon>
        <taxon>Panpulmonata</taxon>
        <taxon>Eupulmonata</taxon>
        <taxon>Stylommatophora</taxon>
        <taxon>Helicina</taxon>
        <taxon>Arionoidea</taxon>
        <taxon>Arionidae</taxon>
        <taxon>Arion</taxon>
    </lineage>
</organism>
<feature type="coiled-coil region" evidence="1">
    <location>
        <begin position="13"/>
        <end position="40"/>
    </location>
</feature>
<evidence type="ECO:0000256" key="1">
    <source>
        <dbReference type="SAM" id="Coils"/>
    </source>
</evidence>
<evidence type="ECO:0008006" key="3">
    <source>
        <dbReference type="Google" id="ProtNLM"/>
    </source>
</evidence>
<dbReference type="InterPro" id="IPR035927">
    <property type="entry name" value="DUSP-like_sf"/>
</dbReference>
<sequence>FGGGPVCNHLYVCKTCQNELEKLRQRQISEKENFIQLNEEFQAEEHSAAVFAISMAWFKEWEAFVREKT</sequence>
<dbReference type="AlphaFoldDB" id="A0A0B6Y2A2"/>
<reference evidence="2" key="1">
    <citation type="submission" date="2014-12" db="EMBL/GenBank/DDBJ databases">
        <title>Insight into the proteome of Arion vulgaris.</title>
        <authorList>
            <person name="Aradska J."/>
            <person name="Bulat T."/>
            <person name="Smidak R."/>
            <person name="Sarate P."/>
            <person name="Gangsoo J."/>
            <person name="Sialana F."/>
            <person name="Bilban M."/>
            <person name="Lubec G."/>
        </authorList>
    </citation>
    <scope>NUCLEOTIDE SEQUENCE</scope>
    <source>
        <tissue evidence="2">Skin</tissue>
    </source>
</reference>
<gene>
    <name evidence="2" type="primary">ORF10658</name>
</gene>
<accession>A0A0B6Y2A2</accession>
<name>A0A0B6Y2A2_9EUPU</name>
<proteinExistence type="predicted"/>